<reference evidence="1 2" key="1">
    <citation type="submission" date="2018-06" db="EMBL/GenBank/DDBJ databases">
        <authorList>
            <consortium name="Pathogen Informatics"/>
            <person name="Doyle S."/>
        </authorList>
    </citation>
    <scope>NUCLEOTIDE SEQUENCE [LARGE SCALE GENOMIC DNA]</scope>
    <source>
        <strain evidence="1 2">NCTC10005</strain>
    </source>
</reference>
<evidence type="ECO:0000313" key="1">
    <source>
        <dbReference type="EMBL" id="STQ12607.1"/>
    </source>
</evidence>
<dbReference type="EMBL" id="UGJB01000004">
    <property type="protein sequence ID" value="STQ12607.1"/>
    <property type="molecule type" value="Genomic_DNA"/>
</dbReference>
<organism evidence="1 2">
    <name type="scientific">Enterobacter cloacae</name>
    <dbReference type="NCBI Taxonomy" id="550"/>
    <lineage>
        <taxon>Bacteria</taxon>
        <taxon>Pseudomonadati</taxon>
        <taxon>Pseudomonadota</taxon>
        <taxon>Gammaproteobacteria</taxon>
        <taxon>Enterobacterales</taxon>
        <taxon>Enterobacteriaceae</taxon>
        <taxon>Enterobacter</taxon>
        <taxon>Enterobacter cloacae complex</taxon>
    </lineage>
</organism>
<proteinExistence type="predicted"/>
<accession>A0A377M1V7</accession>
<evidence type="ECO:0000313" key="2">
    <source>
        <dbReference type="Proteomes" id="UP000255106"/>
    </source>
</evidence>
<gene>
    <name evidence="1" type="ORF">NCTC10005_05400</name>
</gene>
<name>A0A377M1V7_ENTCL</name>
<dbReference type="AlphaFoldDB" id="A0A377M1V7"/>
<dbReference type="Proteomes" id="UP000255106">
    <property type="component" value="Unassembled WGS sequence"/>
</dbReference>
<sequence length="92" mass="10244">MTANVMPDNISTPFGFRGANNVDALTEPFLSEAIVSLSLISRECSEYEFFYEISVVVVIPVSHKIKTGAIKLPFLFNPESGLHIRDNRVTKL</sequence>
<protein>
    <submittedName>
        <fullName evidence="1">Uncharacterized protein</fullName>
    </submittedName>
</protein>